<dbReference type="SUPFAM" id="SSF55729">
    <property type="entry name" value="Acyl-CoA N-acyltransferases (Nat)"/>
    <property type="match status" value="1"/>
</dbReference>
<evidence type="ECO:0000313" key="4">
    <source>
        <dbReference type="EMBL" id="ESP93664.1"/>
    </source>
</evidence>
<keyword evidence="1 4" id="KW-0808">Transferase</keyword>
<evidence type="ECO:0000256" key="2">
    <source>
        <dbReference type="ARBA" id="ARBA00023315"/>
    </source>
</evidence>
<name>V4I0A7_PSEL2</name>
<reference evidence="5" key="1">
    <citation type="journal article" date="2014" name="Nat. Chem. Biol.">
        <title>Biosynthesis of polybrominated aromatic organic compounds by marine bacteria.</title>
        <authorList>
            <person name="Agarwal V."/>
            <person name="El Gamal A.A."/>
            <person name="Yamanaka K."/>
            <person name="Poth D."/>
            <person name="Kersten R.D."/>
            <person name="Schorn M."/>
            <person name="Allen E.E."/>
            <person name="Moore B.S."/>
        </authorList>
    </citation>
    <scope>NUCLEOTIDE SEQUENCE [LARGE SCALE GENOMIC DNA]</scope>
    <source>
        <strain evidence="5">2ta16</strain>
    </source>
</reference>
<gene>
    <name evidence="4" type="ORF">PL2TA16_03050</name>
</gene>
<keyword evidence="2" id="KW-0012">Acyltransferase</keyword>
<comment type="caution">
    <text evidence="4">The sequence shown here is derived from an EMBL/GenBank/DDBJ whole genome shotgun (WGS) entry which is preliminary data.</text>
</comment>
<protein>
    <submittedName>
        <fullName evidence="4">Acetyltransferase</fullName>
    </submittedName>
</protein>
<dbReference type="InterPro" id="IPR050832">
    <property type="entry name" value="Bact_Acetyltransf"/>
</dbReference>
<dbReference type="InterPro" id="IPR000182">
    <property type="entry name" value="GNAT_dom"/>
</dbReference>
<dbReference type="Proteomes" id="UP000017820">
    <property type="component" value="Unassembled WGS sequence"/>
</dbReference>
<dbReference type="InterPro" id="IPR016181">
    <property type="entry name" value="Acyl_CoA_acyltransferase"/>
</dbReference>
<dbReference type="Pfam" id="PF13673">
    <property type="entry name" value="Acetyltransf_10"/>
    <property type="match status" value="1"/>
</dbReference>
<dbReference type="AlphaFoldDB" id="V4I0A7"/>
<dbReference type="PROSITE" id="PS51186">
    <property type="entry name" value="GNAT"/>
    <property type="match status" value="1"/>
</dbReference>
<evidence type="ECO:0000313" key="5">
    <source>
        <dbReference type="Proteomes" id="UP000017820"/>
    </source>
</evidence>
<dbReference type="PATRIC" id="fig|1353533.3.peg.2002"/>
<dbReference type="PANTHER" id="PTHR43877">
    <property type="entry name" value="AMINOALKYLPHOSPHONATE N-ACETYLTRANSFERASE-RELATED-RELATED"/>
    <property type="match status" value="1"/>
</dbReference>
<feature type="domain" description="N-acetyltransferase" evidence="3">
    <location>
        <begin position="31"/>
        <end position="183"/>
    </location>
</feature>
<dbReference type="EMBL" id="AUSV01000034">
    <property type="protein sequence ID" value="ESP93664.1"/>
    <property type="molecule type" value="Genomic_DNA"/>
</dbReference>
<accession>V4I0A7</accession>
<organism evidence="4 5">
    <name type="scientific">Pseudoalteromonas luteoviolacea (strain 2ta16)</name>
    <dbReference type="NCBI Taxonomy" id="1353533"/>
    <lineage>
        <taxon>Bacteria</taxon>
        <taxon>Pseudomonadati</taxon>
        <taxon>Pseudomonadota</taxon>
        <taxon>Gammaproteobacteria</taxon>
        <taxon>Alteromonadales</taxon>
        <taxon>Pseudoalteromonadaceae</taxon>
        <taxon>Pseudoalteromonas</taxon>
    </lineage>
</organism>
<sequence length="196" mass="22327">MKLTNLLSRNKMITTKQLHYIDDNTQNQLSILLQACIETGASLGFYQSADKLALSDYWQSVSTEVNAGDRQLYALYHHQELVATVQLALCSKQNGRHRAEVAKLLVHPRMQRKGFATILMKYMEQQASLNTLSLLVLDTQSGDKAEQFYQAIGYTKVGQIPNYVSDINGQLHSTSYYYKYLATTNVSRFVNKMQMK</sequence>
<evidence type="ECO:0000256" key="1">
    <source>
        <dbReference type="ARBA" id="ARBA00022679"/>
    </source>
</evidence>
<proteinExistence type="predicted"/>
<dbReference type="CDD" id="cd04301">
    <property type="entry name" value="NAT_SF"/>
    <property type="match status" value="1"/>
</dbReference>
<dbReference type="GO" id="GO:0016747">
    <property type="term" value="F:acyltransferase activity, transferring groups other than amino-acyl groups"/>
    <property type="evidence" value="ECO:0007669"/>
    <property type="project" value="InterPro"/>
</dbReference>
<dbReference type="Gene3D" id="3.40.630.30">
    <property type="match status" value="1"/>
</dbReference>
<evidence type="ECO:0000259" key="3">
    <source>
        <dbReference type="PROSITE" id="PS51186"/>
    </source>
</evidence>